<dbReference type="SUPFAM" id="SSF52266">
    <property type="entry name" value="SGNH hydrolase"/>
    <property type="match status" value="1"/>
</dbReference>
<evidence type="ECO:0000313" key="2">
    <source>
        <dbReference type="Proteomes" id="UP000292372"/>
    </source>
</evidence>
<dbReference type="Proteomes" id="UP000292372">
    <property type="component" value="Unassembled WGS sequence"/>
</dbReference>
<dbReference type="OrthoDB" id="792965at2"/>
<protein>
    <submittedName>
        <fullName evidence="1">Uncharacterized protein</fullName>
    </submittedName>
</protein>
<name>A0A4Q9FU76_9FLAO</name>
<sequence>MKNENPQIDTLLLSLSNHNLLIEYEDRWLFNTTNIRSKFRIYTDLMDFSDFMFLFKSNPSGVIQGIIEAPKYSVKLLFKGELTERDLGKFLPSNRDKLSEDIAQLKSGIKYRELKYSENDKKYLFKIIDFCEQNDIKLFFIGTPLHREYSRRKAEEFELFNEFYKSNLQKFDYLNYMDFDIPDNGFQDTDHLNTLGAKLFTEKLMKDLTTAN</sequence>
<dbReference type="EMBL" id="SIRS01000002">
    <property type="protein sequence ID" value="TBN17669.1"/>
    <property type="molecule type" value="Genomic_DNA"/>
</dbReference>
<accession>A0A4Q9FU76</accession>
<proteinExistence type="predicted"/>
<reference evidence="1 2" key="1">
    <citation type="journal article" date="2015" name="Int. J. Syst. Evol. Microbiol.">
        <title>Hyunsoonleella pacifica sp. nov., isolated from seawater of South Pacific Gyre.</title>
        <authorList>
            <person name="Gao X."/>
            <person name="Zhang Z."/>
            <person name="Dai X."/>
            <person name="Zhang X.H."/>
        </authorList>
    </citation>
    <scope>NUCLEOTIDE SEQUENCE [LARGE SCALE GENOMIC DNA]</scope>
    <source>
        <strain evidence="1 2">SW033</strain>
    </source>
</reference>
<dbReference type="RefSeq" id="WP_130935959.1">
    <property type="nucleotide sequence ID" value="NZ_BMEE01000001.1"/>
</dbReference>
<organism evidence="1 2">
    <name type="scientific">Hyunsoonleella pacifica</name>
    <dbReference type="NCBI Taxonomy" id="1080224"/>
    <lineage>
        <taxon>Bacteria</taxon>
        <taxon>Pseudomonadati</taxon>
        <taxon>Bacteroidota</taxon>
        <taxon>Flavobacteriia</taxon>
        <taxon>Flavobacteriales</taxon>
        <taxon>Flavobacteriaceae</taxon>
    </lineage>
</organism>
<evidence type="ECO:0000313" key="1">
    <source>
        <dbReference type="EMBL" id="TBN17669.1"/>
    </source>
</evidence>
<keyword evidence="2" id="KW-1185">Reference proteome</keyword>
<comment type="caution">
    <text evidence="1">The sequence shown here is derived from an EMBL/GenBank/DDBJ whole genome shotgun (WGS) entry which is preliminary data.</text>
</comment>
<gene>
    <name evidence="1" type="ORF">EYD46_04960</name>
</gene>
<dbReference type="AlphaFoldDB" id="A0A4Q9FU76"/>